<proteinExistence type="predicted"/>
<sequence>MVAIDYELITGAKQLKVSGFDTGAVRFQLLTEGKA</sequence>
<name>A0A1N6DA25_9BACT</name>
<dbReference type="Proteomes" id="UP000185003">
    <property type="component" value="Unassembled WGS sequence"/>
</dbReference>
<reference evidence="1 2" key="1">
    <citation type="submission" date="2016-11" db="EMBL/GenBank/DDBJ databases">
        <authorList>
            <person name="Jaros S."/>
            <person name="Januszkiewicz K."/>
            <person name="Wedrychowicz H."/>
        </authorList>
    </citation>
    <scope>NUCLEOTIDE SEQUENCE [LARGE SCALE GENOMIC DNA]</scope>
    <source>
        <strain evidence="1 2">DSM 24787</strain>
    </source>
</reference>
<dbReference type="AlphaFoldDB" id="A0A1N6DA25"/>
<organism evidence="1 2">
    <name type="scientific">Chitinophaga niabensis</name>
    <dbReference type="NCBI Taxonomy" id="536979"/>
    <lineage>
        <taxon>Bacteria</taxon>
        <taxon>Pseudomonadati</taxon>
        <taxon>Bacteroidota</taxon>
        <taxon>Chitinophagia</taxon>
        <taxon>Chitinophagales</taxon>
        <taxon>Chitinophagaceae</taxon>
        <taxon>Chitinophaga</taxon>
    </lineage>
</organism>
<evidence type="ECO:0000313" key="1">
    <source>
        <dbReference type="EMBL" id="SIN67652.1"/>
    </source>
</evidence>
<evidence type="ECO:0000313" key="2">
    <source>
        <dbReference type="Proteomes" id="UP000185003"/>
    </source>
</evidence>
<gene>
    <name evidence="1" type="ORF">SAMN04488055_0525</name>
</gene>
<protein>
    <submittedName>
        <fullName evidence="1">Uncharacterized protein</fullName>
    </submittedName>
</protein>
<dbReference type="EMBL" id="FSRA01000001">
    <property type="protein sequence ID" value="SIN67652.1"/>
    <property type="molecule type" value="Genomic_DNA"/>
</dbReference>
<accession>A0A1N6DA25</accession>
<keyword evidence="2" id="KW-1185">Reference proteome</keyword>